<sequence length="193" mass="21873">MIATILDTGFRIDETLRARIAGFNRRDDVATLIRPGGIGIELGVAAGDFSQRIFERSQIGYLFSVDAWAGDRGHGTAQYMEAIVRLNAYRDRNSILRMRFDEASHLFGEDSLDFIYVDGYAHNGEEGGKTFWEWYPKLKQGGIIAGDDYHADWPLVVSAVDDFVARNGLELFVIECSEDSWNSRYPTWFAFKP</sequence>
<comment type="caution">
    <text evidence="1">The sequence shown here is derived from an EMBL/GenBank/DDBJ whole genome shotgun (WGS) entry which is preliminary data.</text>
</comment>
<name>A0ABV6S798_9SPHN</name>
<organism evidence="1 2">
    <name type="scientific">Novosphingobium clariflavum</name>
    <dbReference type="NCBI Taxonomy" id="2029884"/>
    <lineage>
        <taxon>Bacteria</taxon>
        <taxon>Pseudomonadati</taxon>
        <taxon>Pseudomonadota</taxon>
        <taxon>Alphaproteobacteria</taxon>
        <taxon>Sphingomonadales</taxon>
        <taxon>Sphingomonadaceae</taxon>
        <taxon>Novosphingobium</taxon>
    </lineage>
</organism>
<reference evidence="1 2" key="1">
    <citation type="submission" date="2024-09" db="EMBL/GenBank/DDBJ databases">
        <authorList>
            <person name="Sun Q."/>
            <person name="Mori K."/>
        </authorList>
    </citation>
    <scope>NUCLEOTIDE SEQUENCE [LARGE SCALE GENOMIC DNA]</scope>
    <source>
        <strain evidence="1 2">CICC 11035S</strain>
    </source>
</reference>
<dbReference type="InterPro" id="IPR029063">
    <property type="entry name" value="SAM-dependent_MTases_sf"/>
</dbReference>
<dbReference type="GO" id="GO:0032259">
    <property type="term" value="P:methylation"/>
    <property type="evidence" value="ECO:0007669"/>
    <property type="project" value="UniProtKB-KW"/>
</dbReference>
<protein>
    <submittedName>
        <fullName evidence="1">Class I SAM-dependent methyltransferase</fullName>
        <ecNumber evidence="1">2.1.1.-</ecNumber>
    </submittedName>
</protein>
<dbReference type="EC" id="2.1.1.-" evidence="1"/>
<dbReference type="SUPFAM" id="SSF53335">
    <property type="entry name" value="S-adenosyl-L-methionine-dependent methyltransferases"/>
    <property type="match status" value="1"/>
</dbReference>
<keyword evidence="1" id="KW-0808">Transferase</keyword>
<dbReference type="Pfam" id="PF13578">
    <property type="entry name" value="Methyltransf_24"/>
    <property type="match status" value="1"/>
</dbReference>
<dbReference type="EMBL" id="JBHLTM010000038">
    <property type="protein sequence ID" value="MFC0685097.1"/>
    <property type="molecule type" value="Genomic_DNA"/>
</dbReference>
<evidence type="ECO:0000313" key="2">
    <source>
        <dbReference type="Proteomes" id="UP001589858"/>
    </source>
</evidence>
<proteinExistence type="predicted"/>
<evidence type="ECO:0000313" key="1">
    <source>
        <dbReference type="EMBL" id="MFC0685097.1"/>
    </source>
</evidence>
<dbReference type="RefSeq" id="WP_207077944.1">
    <property type="nucleotide sequence ID" value="NZ_JAPCWC010000022.1"/>
</dbReference>
<gene>
    <name evidence="1" type="ORF">ACFFF8_10855</name>
</gene>
<accession>A0ABV6S798</accession>
<dbReference type="Proteomes" id="UP001589858">
    <property type="component" value="Unassembled WGS sequence"/>
</dbReference>
<dbReference type="Gene3D" id="3.40.50.150">
    <property type="entry name" value="Vaccinia Virus protein VP39"/>
    <property type="match status" value="1"/>
</dbReference>
<keyword evidence="2" id="KW-1185">Reference proteome</keyword>
<dbReference type="GO" id="GO:0008168">
    <property type="term" value="F:methyltransferase activity"/>
    <property type="evidence" value="ECO:0007669"/>
    <property type="project" value="UniProtKB-KW"/>
</dbReference>
<keyword evidence="1" id="KW-0489">Methyltransferase</keyword>